<gene>
    <name evidence="1" type="ORF">H9726_02020</name>
</gene>
<evidence type="ECO:0000313" key="1">
    <source>
        <dbReference type="EMBL" id="HIZ09243.1"/>
    </source>
</evidence>
<evidence type="ECO:0000313" key="2">
    <source>
        <dbReference type="Proteomes" id="UP000824025"/>
    </source>
</evidence>
<sequence length="68" mass="7693">MKAEKILKLMASRLLEYLEELADAEGCDADGFRYGEKTAYAECLAMVTLWDKAERVGLDAEAEEKYLL</sequence>
<protein>
    <submittedName>
        <fullName evidence="1">Uncharacterized protein</fullName>
    </submittedName>
</protein>
<reference evidence="1" key="2">
    <citation type="submission" date="2021-04" db="EMBL/GenBank/DDBJ databases">
        <authorList>
            <person name="Gilroy R."/>
        </authorList>
    </citation>
    <scope>NUCLEOTIDE SEQUENCE</scope>
    <source>
        <strain evidence="1">CHK192-19661</strain>
    </source>
</reference>
<dbReference type="Proteomes" id="UP000824025">
    <property type="component" value="Unassembled WGS sequence"/>
</dbReference>
<dbReference type="AlphaFoldDB" id="A0A9D2D638"/>
<reference evidence="1" key="1">
    <citation type="journal article" date="2021" name="PeerJ">
        <title>Extensive microbial diversity within the chicken gut microbiome revealed by metagenomics and culture.</title>
        <authorList>
            <person name="Gilroy R."/>
            <person name="Ravi A."/>
            <person name="Getino M."/>
            <person name="Pursley I."/>
            <person name="Horton D.L."/>
            <person name="Alikhan N.F."/>
            <person name="Baker D."/>
            <person name="Gharbi K."/>
            <person name="Hall N."/>
            <person name="Watson M."/>
            <person name="Adriaenssens E.M."/>
            <person name="Foster-Nyarko E."/>
            <person name="Jarju S."/>
            <person name="Secka A."/>
            <person name="Antonio M."/>
            <person name="Oren A."/>
            <person name="Chaudhuri R.R."/>
            <person name="La Ragione R."/>
            <person name="Hildebrand F."/>
            <person name="Pallen M.J."/>
        </authorList>
    </citation>
    <scope>NUCLEOTIDE SEQUENCE</scope>
    <source>
        <strain evidence="1">CHK192-19661</strain>
    </source>
</reference>
<proteinExistence type="predicted"/>
<organism evidence="1 2">
    <name type="scientific">Candidatus Borkfalkia avicola</name>
    <dbReference type="NCBI Taxonomy" id="2838503"/>
    <lineage>
        <taxon>Bacteria</taxon>
        <taxon>Bacillati</taxon>
        <taxon>Bacillota</taxon>
        <taxon>Clostridia</taxon>
        <taxon>Christensenellales</taxon>
        <taxon>Christensenellaceae</taxon>
        <taxon>Candidatus Borkfalkia</taxon>
    </lineage>
</organism>
<accession>A0A9D2D638</accession>
<comment type="caution">
    <text evidence="1">The sequence shown here is derived from an EMBL/GenBank/DDBJ whole genome shotgun (WGS) entry which is preliminary data.</text>
</comment>
<dbReference type="EMBL" id="DXCF01000009">
    <property type="protein sequence ID" value="HIZ09243.1"/>
    <property type="molecule type" value="Genomic_DNA"/>
</dbReference>
<name>A0A9D2D638_9FIRM</name>